<proteinExistence type="predicted"/>
<evidence type="ECO:0000313" key="6">
    <source>
        <dbReference type="Proteomes" id="UP000010729"/>
    </source>
</evidence>
<dbReference type="InterPro" id="IPR008920">
    <property type="entry name" value="TF_FadR/GntR_C"/>
</dbReference>
<reference evidence="5 6" key="1">
    <citation type="journal article" date="2013" name="Genome Announc.">
        <title>Draft Genome Sequence of Arthrobacter crystallopoietes Strain BAB-32, Revealing Genes for Bioremediation.</title>
        <authorList>
            <person name="Joshi M.N."/>
            <person name="Pandit A.S."/>
            <person name="Sharma A."/>
            <person name="Pandya R.V."/>
            <person name="Desai S.M."/>
            <person name="Saxena A.K."/>
            <person name="Bagatharia S.B."/>
        </authorList>
    </citation>
    <scope>NUCLEOTIDE SEQUENCE [LARGE SCALE GENOMIC DNA]</scope>
    <source>
        <strain evidence="5 6">BAB-32</strain>
    </source>
</reference>
<dbReference type="SUPFAM" id="SSF48008">
    <property type="entry name" value="GntR ligand-binding domain-like"/>
    <property type="match status" value="1"/>
</dbReference>
<keyword evidence="6" id="KW-1185">Reference proteome</keyword>
<dbReference type="InterPro" id="IPR036388">
    <property type="entry name" value="WH-like_DNA-bd_sf"/>
</dbReference>
<dbReference type="Gene3D" id="1.10.10.10">
    <property type="entry name" value="Winged helix-like DNA-binding domain superfamily/Winged helix DNA-binding domain"/>
    <property type="match status" value="1"/>
</dbReference>
<name>N1UZC7_9MICC</name>
<dbReference type="GO" id="GO:0003700">
    <property type="term" value="F:DNA-binding transcription factor activity"/>
    <property type="evidence" value="ECO:0007669"/>
    <property type="project" value="InterPro"/>
</dbReference>
<dbReference type="AlphaFoldDB" id="N1UZC7"/>
<feature type="domain" description="HTH gntR-type" evidence="4">
    <location>
        <begin position="18"/>
        <end position="85"/>
    </location>
</feature>
<sequence length="230" mass="24900">MTHAALAGIAARSEATHAHTAAWIAETLRSKIAEGQLLPGSKLSEQTLAQAFGVSRNTLREAFTVLAGEHIVTRIPNRGVLVTSPGIDGVREIYSVRRILEPAAVRWATGINVSSLQEIISEARGARDRGAVSEMATANQRFHETLIRGTGSTLLQELMTRVLAQMRLVFHAMSHAPDFHSHYVEQNAELVELLAKGQREEAAQALRGYLDQAEAELLDHLGTDPAAVTG</sequence>
<dbReference type="Pfam" id="PF00392">
    <property type="entry name" value="GntR"/>
    <property type="match status" value="1"/>
</dbReference>
<dbReference type="Gene3D" id="1.20.120.530">
    <property type="entry name" value="GntR ligand-binding domain-like"/>
    <property type="match status" value="1"/>
</dbReference>
<dbReference type="SMART" id="SM00345">
    <property type="entry name" value="HTH_GNTR"/>
    <property type="match status" value="1"/>
</dbReference>
<dbReference type="RefSeq" id="WP_005268801.1">
    <property type="nucleotide sequence ID" value="NZ_ANPE02000115.1"/>
</dbReference>
<comment type="caution">
    <text evidence="5">The sequence shown here is derived from an EMBL/GenBank/DDBJ whole genome shotgun (WGS) entry which is preliminary data.</text>
</comment>
<evidence type="ECO:0000256" key="1">
    <source>
        <dbReference type="ARBA" id="ARBA00023015"/>
    </source>
</evidence>
<keyword evidence="2" id="KW-0238">DNA-binding</keyword>
<dbReference type="GO" id="GO:0003677">
    <property type="term" value="F:DNA binding"/>
    <property type="evidence" value="ECO:0007669"/>
    <property type="project" value="UniProtKB-KW"/>
</dbReference>
<gene>
    <name evidence="5" type="ORF">D477_009810</name>
</gene>
<protein>
    <submittedName>
        <fullName evidence="5">GntR family transcriptional regulator</fullName>
    </submittedName>
</protein>
<dbReference type="OrthoDB" id="5243844at2"/>
<dbReference type="SMART" id="SM00895">
    <property type="entry name" value="FCD"/>
    <property type="match status" value="1"/>
</dbReference>
<evidence type="ECO:0000313" key="5">
    <source>
        <dbReference type="EMBL" id="EMY34415.1"/>
    </source>
</evidence>
<dbReference type="PANTHER" id="PTHR43537:SF45">
    <property type="entry name" value="GNTR FAMILY REGULATORY PROTEIN"/>
    <property type="match status" value="1"/>
</dbReference>
<dbReference type="PROSITE" id="PS50949">
    <property type="entry name" value="HTH_GNTR"/>
    <property type="match status" value="1"/>
</dbReference>
<dbReference type="SUPFAM" id="SSF46785">
    <property type="entry name" value="Winged helix' DNA-binding domain"/>
    <property type="match status" value="1"/>
</dbReference>
<dbReference type="PANTHER" id="PTHR43537">
    <property type="entry name" value="TRANSCRIPTIONAL REGULATOR, GNTR FAMILY"/>
    <property type="match status" value="1"/>
</dbReference>
<evidence type="ECO:0000259" key="4">
    <source>
        <dbReference type="PROSITE" id="PS50949"/>
    </source>
</evidence>
<evidence type="ECO:0000256" key="2">
    <source>
        <dbReference type="ARBA" id="ARBA00023125"/>
    </source>
</evidence>
<keyword evidence="3" id="KW-0804">Transcription</keyword>
<dbReference type="InterPro" id="IPR000524">
    <property type="entry name" value="Tscrpt_reg_HTH_GntR"/>
</dbReference>
<dbReference type="Proteomes" id="UP000010729">
    <property type="component" value="Unassembled WGS sequence"/>
</dbReference>
<dbReference type="InterPro" id="IPR011711">
    <property type="entry name" value="GntR_C"/>
</dbReference>
<organism evidence="5 6">
    <name type="scientific">Arthrobacter crystallopoietes BAB-32</name>
    <dbReference type="NCBI Taxonomy" id="1246476"/>
    <lineage>
        <taxon>Bacteria</taxon>
        <taxon>Bacillati</taxon>
        <taxon>Actinomycetota</taxon>
        <taxon>Actinomycetes</taxon>
        <taxon>Micrococcales</taxon>
        <taxon>Micrococcaceae</taxon>
        <taxon>Crystallibacter</taxon>
    </lineage>
</organism>
<dbReference type="EMBL" id="ANPE02000115">
    <property type="protein sequence ID" value="EMY34415.1"/>
    <property type="molecule type" value="Genomic_DNA"/>
</dbReference>
<dbReference type="Pfam" id="PF07729">
    <property type="entry name" value="FCD"/>
    <property type="match status" value="1"/>
</dbReference>
<accession>N1UZC7</accession>
<dbReference type="InterPro" id="IPR036390">
    <property type="entry name" value="WH_DNA-bd_sf"/>
</dbReference>
<keyword evidence="1" id="KW-0805">Transcription regulation</keyword>
<evidence type="ECO:0000256" key="3">
    <source>
        <dbReference type="ARBA" id="ARBA00023163"/>
    </source>
</evidence>
<dbReference type="CDD" id="cd07377">
    <property type="entry name" value="WHTH_GntR"/>
    <property type="match status" value="1"/>
</dbReference>